<dbReference type="GO" id="GO:0032049">
    <property type="term" value="P:cardiolipin biosynthetic process"/>
    <property type="evidence" value="ECO:0007669"/>
    <property type="project" value="UniProtKB-ARBA"/>
</dbReference>
<dbReference type="OrthoDB" id="2958217at2759"/>
<accession>A0A517KY15</accession>
<gene>
    <name evidence="2" type="ORF">FKW77_010637</name>
</gene>
<dbReference type="GO" id="GO:0030572">
    <property type="term" value="F:phosphatidyltransferase activity"/>
    <property type="evidence" value="ECO:0007669"/>
    <property type="project" value="UniProtKB-ARBA"/>
</dbReference>
<dbReference type="AlphaFoldDB" id="A0A517KY15"/>
<feature type="domain" description="PLD phosphodiesterase" evidence="1">
    <location>
        <begin position="176"/>
        <end position="200"/>
    </location>
</feature>
<dbReference type="CDD" id="cd00138">
    <property type="entry name" value="PLDc_SF"/>
    <property type="match status" value="1"/>
</dbReference>
<evidence type="ECO:0000313" key="3">
    <source>
        <dbReference type="Proteomes" id="UP000316270"/>
    </source>
</evidence>
<evidence type="ECO:0000259" key="1">
    <source>
        <dbReference type="PROSITE" id="PS50035"/>
    </source>
</evidence>
<dbReference type="InterPro" id="IPR025202">
    <property type="entry name" value="PLD-like_dom"/>
</dbReference>
<organism evidence="2 3">
    <name type="scientific">Venturia effusa</name>
    <dbReference type="NCBI Taxonomy" id="50376"/>
    <lineage>
        <taxon>Eukaryota</taxon>
        <taxon>Fungi</taxon>
        <taxon>Dikarya</taxon>
        <taxon>Ascomycota</taxon>
        <taxon>Pezizomycotina</taxon>
        <taxon>Dothideomycetes</taxon>
        <taxon>Pleosporomycetidae</taxon>
        <taxon>Venturiales</taxon>
        <taxon>Venturiaceae</taxon>
        <taxon>Venturia</taxon>
    </lineage>
</organism>
<evidence type="ECO:0000313" key="2">
    <source>
        <dbReference type="EMBL" id="QDS68273.1"/>
    </source>
</evidence>
<dbReference type="PROSITE" id="PS50035">
    <property type="entry name" value="PLD"/>
    <property type="match status" value="2"/>
</dbReference>
<dbReference type="Gene3D" id="3.30.870.10">
    <property type="entry name" value="Endonuclease Chain A"/>
    <property type="match status" value="2"/>
</dbReference>
<dbReference type="PANTHER" id="PTHR21248:SF11">
    <property type="entry name" value="PLD PHOSPHODIESTERASE DOMAIN-CONTAINING PROTEIN"/>
    <property type="match status" value="1"/>
</dbReference>
<proteinExistence type="predicted"/>
<dbReference type="PANTHER" id="PTHR21248">
    <property type="entry name" value="CARDIOLIPIN SYNTHASE"/>
    <property type="match status" value="1"/>
</dbReference>
<dbReference type="Proteomes" id="UP000316270">
    <property type="component" value="Chromosome 1"/>
</dbReference>
<reference evidence="2 3" key="1">
    <citation type="submission" date="2019-07" db="EMBL/GenBank/DDBJ databases">
        <title>Finished genome of Venturia effusa.</title>
        <authorList>
            <person name="Young C.A."/>
            <person name="Cox M.P."/>
            <person name="Ganley A.R.D."/>
            <person name="David W.J."/>
        </authorList>
    </citation>
    <scope>NUCLEOTIDE SEQUENCE [LARGE SCALE GENOMIC DNA]</scope>
    <source>
        <strain evidence="3">albino</strain>
    </source>
</reference>
<dbReference type="Pfam" id="PF13091">
    <property type="entry name" value="PLDc_2"/>
    <property type="match status" value="1"/>
</dbReference>
<keyword evidence="3" id="KW-1185">Reference proteome</keyword>
<dbReference type="EMBL" id="CP042185">
    <property type="protein sequence ID" value="QDS68273.1"/>
    <property type="molecule type" value="Genomic_DNA"/>
</dbReference>
<protein>
    <recommendedName>
        <fullName evidence="1">PLD phosphodiesterase domain-containing protein</fullName>
    </recommendedName>
</protein>
<dbReference type="SUPFAM" id="SSF56024">
    <property type="entry name" value="Phospholipase D/nuclease"/>
    <property type="match status" value="2"/>
</dbReference>
<dbReference type="STRING" id="50376.A0A517KY15"/>
<feature type="domain" description="PLD phosphodiesterase" evidence="1">
    <location>
        <begin position="417"/>
        <end position="439"/>
    </location>
</feature>
<dbReference type="InterPro" id="IPR001736">
    <property type="entry name" value="PLipase_D/transphosphatidylase"/>
</dbReference>
<sequence>MDLEPPNSSMQNAPASYVLVSRWREAMMKNAAGNQHEDPSYFANSPESLIAEAKVGCFVVGNGDDVFSHMQASIEAAESEMAIITCFWARSSSLNKLSASLRRLSNKVVEGNRPKVRVFIGFSSLSKLQMLFHTSSLHGQDHPPSTWKVKLGLPSSDELPGLEIQIKSIFVRPFCVMHPKFIIIDRQMVWLPSCNVSWESWFEGCISLSGPIVRPFLEFWQQFWVRDGNQMALGWDSAQAPPVQDLLQPQTTLFGAAHGSIDLHDLPAIQSIFLPSPNHINPRFRLPFQQAAPPPPTPLNLFILELLNSATDSIYIQTPNLTSPPLNHAILEALGRGVDVHVVTSERLMIIEQLVLAGTTTSRCVASLIKRYQHVKRAHRSLVDEESGLMPVGKLRIEYYEPKPVQDREGGEPVQSHLKLTIADNKWVVLGSGNMDRPSWYTSQELGVALCSEELCRRVRKTVDGSLRGRKRLVFDDMVLDH</sequence>
<name>A0A517KY15_9PEZI</name>